<dbReference type="AlphaFoldDB" id="A0A239CVA7"/>
<dbReference type="Proteomes" id="UP000198426">
    <property type="component" value="Unassembled WGS sequence"/>
</dbReference>
<name>A0A239CVA7_9RHOB</name>
<dbReference type="RefSeq" id="WP_089230965.1">
    <property type="nucleotide sequence ID" value="NZ_FZOY01000001.1"/>
</dbReference>
<dbReference type="SUPFAM" id="SSF158682">
    <property type="entry name" value="TerB-like"/>
    <property type="match status" value="1"/>
</dbReference>
<organism evidence="2 3">
    <name type="scientific">Tropicimonas sediminicola</name>
    <dbReference type="NCBI Taxonomy" id="1031541"/>
    <lineage>
        <taxon>Bacteria</taxon>
        <taxon>Pseudomonadati</taxon>
        <taxon>Pseudomonadota</taxon>
        <taxon>Alphaproteobacteria</taxon>
        <taxon>Rhodobacterales</taxon>
        <taxon>Roseobacteraceae</taxon>
        <taxon>Tropicimonas</taxon>
    </lineage>
</organism>
<evidence type="ECO:0000313" key="3">
    <source>
        <dbReference type="Proteomes" id="UP000198426"/>
    </source>
</evidence>
<evidence type="ECO:0000259" key="1">
    <source>
        <dbReference type="Pfam" id="PF05099"/>
    </source>
</evidence>
<dbReference type="CDD" id="cd07313">
    <property type="entry name" value="terB_like_2"/>
    <property type="match status" value="1"/>
</dbReference>
<accession>A0A239CVA7</accession>
<protein>
    <submittedName>
        <fullName evidence="2">Uncharacterized conserved protein, tellurite resistance protein B (TerB) family</fullName>
    </submittedName>
</protein>
<dbReference type="InterPro" id="IPR007791">
    <property type="entry name" value="DjlA_N"/>
</dbReference>
<dbReference type="Pfam" id="PF05099">
    <property type="entry name" value="TerB"/>
    <property type="match status" value="1"/>
</dbReference>
<keyword evidence="3" id="KW-1185">Reference proteome</keyword>
<dbReference type="InterPro" id="IPR029024">
    <property type="entry name" value="TerB-like"/>
</dbReference>
<sequence length="153" mass="16716">MFTDLLNRLFSPSPAPLPELDGRHAMAGLLVRTAKSDGRYAVEEIRRIDRILAATYDLNPVQAARLRAESEKLEHLAPEDGRFAAAVRERLDDEHREAVLIAMWRVALSDGEEKEVEGAYLARAAERLGLDADAASRAHAAALAADPLDPPPA</sequence>
<reference evidence="2 3" key="1">
    <citation type="submission" date="2017-06" db="EMBL/GenBank/DDBJ databases">
        <authorList>
            <person name="Kim H.J."/>
            <person name="Triplett B.A."/>
        </authorList>
    </citation>
    <scope>NUCLEOTIDE SEQUENCE [LARGE SCALE GENOMIC DNA]</scope>
    <source>
        <strain evidence="2 3">DSM 29339</strain>
    </source>
</reference>
<dbReference type="OrthoDB" id="5402150at2"/>
<proteinExistence type="predicted"/>
<gene>
    <name evidence="2" type="ORF">SAMN05421757_101493</name>
</gene>
<feature type="domain" description="Co-chaperone DjlA N-terminal" evidence="1">
    <location>
        <begin position="24"/>
        <end position="138"/>
    </location>
</feature>
<evidence type="ECO:0000313" key="2">
    <source>
        <dbReference type="EMBL" id="SNS24007.1"/>
    </source>
</evidence>
<dbReference type="Gene3D" id="1.10.3680.10">
    <property type="entry name" value="TerB-like"/>
    <property type="match status" value="1"/>
</dbReference>
<dbReference type="EMBL" id="FZOY01000001">
    <property type="protein sequence ID" value="SNS24007.1"/>
    <property type="molecule type" value="Genomic_DNA"/>
</dbReference>